<dbReference type="Proteomes" id="UP000184510">
    <property type="component" value="Unassembled WGS sequence"/>
</dbReference>
<accession>A0A1M6L405</accession>
<sequence length="152" mass="17257">MCRNNLVLQISITHIMSQPNPYTAPQYYSEADLQPDFSLTPINIVVTSWEKLRVWFNLILLFPGIGILIYAANRLHLTEMDLIRGAVSCALVGNFLYFFGPLLEFYICAVGKRNPSKKVRHYLFIGGIAVAFTMFAFCVVYANKVFIPRDLG</sequence>
<keyword evidence="1" id="KW-0472">Membrane</keyword>
<protein>
    <submittedName>
        <fullName evidence="2">Uncharacterized protein</fullName>
    </submittedName>
</protein>
<dbReference type="EMBL" id="FQYR01000004">
    <property type="protein sequence ID" value="SHJ65932.1"/>
    <property type="molecule type" value="Genomic_DNA"/>
</dbReference>
<name>A0A1M6L405_9BACT</name>
<evidence type="ECO:0000313" key="3">
    <source>
        <dbReference type="Proteomes" id="UP000184510"/>
    </source>
</evidence>
<reference evidence="2 3" key="1">
    <citation type="submission" date="2016-11" db="EMBL/GenBank/DDBJ databases">
        <authorList>
            <person name="Jaros S."/>
            <person name="Januszkiewicz K."/>
            <person name="Wedrychowicz H."/>
        </authorList>
    </citation>
    <scope>NUCLEOTIDE SEQUENCE [LARGE SCALE GENOMIC DNA]</scope>
    <source>
        <strain evidence="2 3">DSM 18772</strain>
    </source>
</reference>
<feature type="transmembrane region" description="Helical" evidence="1">
    <location>
        <begin position="122"/>
        <end position="142"/>
    </location>
</feature>
<gene>
    <name evidence="2" type="ORF">SAMN02745181_2286</name>
</gene>
<organism evidence="2 3">
    <name type="scientific">Rubritalea squalenifaciens DSM 18772</name>
    <dbReference type="NCBI Taxonomy" id="1123071"/>
    <lineage>
        <taxon>Bacteria</taxon>
        <taxon>Pseudomonadati</taxon>
        <taxon>Verrucomicrobiota</taxon>
        <taxon>Verrucomicrobiia</taxon>
        <taxon>Verrucomicrobiales</taxon>
        <taxon>Rubritaleaceae</taxon>
        <taxon>Rubritalea</taxon>
    </lineage>
</organism>
<dbReference type="AlphaFoldDB" id="A0A1M6L405"/>
<keyword evidence="3" id="KW-1185">Reference proteome</keyword>
<evidence type="ECO:0000313" key="2">
    <source>
        <dbReference type="EMBL" id="SHJ65932.1"/>
    </source>
</evidence>
<dbReference type="STRING" id="1123071.SAMN02745181_2286"/>
<proteinExistence type="predicted"/>
<feature type="transmembrane region" description="Helical" evidence="1">
    <location>
        <begin position="54"/>
        <end position="73"/>
    </location>
</feature>
<keyword evidence="1" id="KW-0812">Transmembrane</keyword>
<dbReference type="InParanoid" id="A0A1M6L405"/>
<feature type="transmembrane region" description="Helical" evidence="1">
    <location>
        <begin position="85"/>
        <end position="110"/>
    </location>
</feature>
<keyword evidence="1" id="KW-1133">Transmembrane helix</keyword>
<evidence type="ECO:0000256" key="1">
    <source>
        <dbReference type="SAM" id="Phobius"/>
    </source>
</evidence>